<dbReference type="EMBL" id="QZKU01000022">
    <property type="protein sequence ID" value="RJP25471.1"/>
    <property type="molecule type" value="Genomic_DNA"/>
</dbReference>
<reference evidence="2 3" key="1">
    <citation type="journal article" date="2017" name="ISME J.">
        <title>Energy and carbon metabolisms in a deep terrestrial subsurface fluid microbial community.</title>
        <authorList>
            <person name="Momper L."/>
            <person name="Jungbluth S.P."/>
            <person name="Lee M.D."/>
            <person name="Amend J.P."/>
        </authorList>
    </citation>
    <scope>NUCLEOTIDE SEQUENCE [LARGE SCALE GENOMIC DNA]</scope>
    <source>
        <strain evidence="2">SURF_5</strain>
    </source>
</reference>
<keyword evidence="1" id="KW-0812">Transmembrane</keyword>
<organism evidence="2 3">
    <name type="scientific">Abyssobacteria bacterium (strain SURF_5)</name>
    <dbReference type="NCBI Taxonomy" id="2093360"/>
    <lineage>
        <taxon>Bacteria</taxon>
        <taxon>Pseudomonadati</taxon>
        <taxon>Candidatus Hydrogenedentota</taxon>
        <taxon>Candidatus Abyssobacteria</taxon>
    </lineage>
</organism>
<keyword evidence="1" id="KW-0472">Membrane</keyword>
<name>A0A3A4PBZ2_ABYX5</name>
<sequence>MERELVQSEKLIIAKEVEKQIFTRIQGRMIQDSSLPAPPKLALYKLGRVLRLLAAISVGVLMAFSSIYLIVLILIYIF</sequence>
<dbReference type="Proteomes" id="UP000265882">
    <property type="component" value="Unassembled WGS sequence"/>
</dbReference>
<evidence type="ECO:0000256" key="1">
    <source>
        <dbReference type="SAM" id="Phobius"/>
    </source>
</evidence>
<feature type="transmembrane region" description="Helical" evidence="1">
    <location>
        <begin position="49"/>
        <end position="77"/>
    </location>
</feature>
<comment type="caution">
    <text evidence="2">The sequence shown here is derived from an EMBL/GenBank/DDBJ whole genome shotgun (WGS) entry which is preliminary data.</text>
</comment>
<proteinExistence type="predicted"/>
<gene>
    <name evidence="2" type="ORF">C4520_02390</name>
</gene>
<dbReference type="AlphaFoldDB" id="A0A3A4PBZ2"/>
<accession>A0A3A4PBZ2</accession>
<evidence type="ECO:0000313" key="3">
    <source>
        <dbReference type="Proteomes" id="UP000265882"/>
    </source>
</evidence>
<keyword evidence="1" id="KW-1133">Transmembrane helix</keyword>
<evidence type="ECO:0000313" key="2">
    <source>
        <dbReference type="EMBL" id="RJP25471.1"/>
    </source>
</evidence>
<protein>
    <submittedName>
        <fullName evidence="2">Uncharacterized protein</fullName>
    </submittedName>
</protein>